<evidence type="ECO:0000256" key="1">
    <source>
        <dbReference type="ARBA" id="ARBA00004651"/>
    </source>
</evidence>
<gene>
    <name evidence="10" type="ORF">PHAECO_LOCUS7127</name>
</gene>
<dbReference type="PANTHER" id="PTHR21137">
    <property type="entry name" value="ODORANT RECEPTOR"/>
    <property type="match status" value="1"/>
</dbReference>
<accession>A0A9P0GQK8</accession>
<keyword evidence="8" id="KW-0675">Receptor</keyword>
<keyword evidence="2" id="KW-1003">Cell membrane</keyword>
<dbReference type="Pfam" id="PF02949">
    <property type="entry name" value="7tm_6"/>
    <property type="match status" value="1"/>
</dbReference>
<reference evidence="10" key="1">
    <citation type="submission" date="2022-01" db="EMBL/GenBank/DDBJ databases">
        <authorList>
            <person name="King R."/>
        </authorList>
    </citation>
    <scope>NUCLEOTIDE SEQUENCE</scope>
</reference>
<sequence length="85" mass="10024">MTSFLCYKGQRLIDEGEALCEDIYSVEWYSMSRSFQLDVMMILHRTQTPIRSYAGVFYGHSYSYELLMFMVQASYSYTTVITQLQ</sequence>
<evidence type="ECO:0008006" key="12">
    <source>
        <dbReference type="Google" id="ProtNLM"/>
    </source>
</evidence>
<evidence type="ECO:0000313" key="11">
    <source>
        <dbReference type="Proteomes" id="UP001153737"/>
    </source>
</evidence>
<evidence type="ECO:0000256" key="9">
    <source>
        <dbReference type="ARBA" id="ARBA00023224"/>
    </source>
</evidence>
<dbReference type="PANTHER" id="PTHR21137:SF35">
    <property type="entry name" value="ODORANT RECEPTOR 19A-RELATED"/>
    <property type="match status" value="1"/>
</dbReference>
<keyword evidence="9" id="KW-0807">Transducer</keyword>
<dbReference type="AlphaFoldDB" id="A0A9P0GQK8"/>
<comment type="subcellular location">
    <subcellularLocation>
        <location evidence="1">Cell membrane</location>
        <topology evidence="1">Multi-pass membrane protein</topology>
    </subcellularLocation>
</comment>
<keyword evidence="3" id="KW-0716">Sensory transduction</keyword>
<evidence type="ECO:0000256" key="5">
    <source>
        <dbReference type="ARBA" id="ARBA00022725"/>
    </source>
</evidence>
<evidence type="ECO:0000256" key="3">
    <source>
        <dbReference type="ARBA" id="ARBA00022606"/>
    </source>
</evidence>
<keyword evidence="6" id="KW-1133">Transmembrane helix</keyword>
<evidence type="ECO:0000256" key="4">
    <source>
        <dbReference type="ARBA" id="ARBA00022692"/>
    </source>
</evidence>
<dbReference type="Proteomes" id="UP001153737">
    <property type="component" value="Chromosome 3"/>
</dbReference>
<keyword evidence="5" id="KW-0552">Olfaction</keyword>
<protein>
    <recommendedName>
        <fullName evidence="12">Odorant receptor</fullName>
    </recommendedName>
</protein>
<dbReference type="OrthoDB" id="6780364at2759"/>
<evidence type="ECO:0000256" key="7">
    <source>
        <dbReference type="ARBA" id="ARBA00023136"/>
    </source>
</evidence>
<evidence type="ECO:0000256" key="8">
    <source>
        <dbReference type="ARBA" id="ARBA00023170"/>
    </source>
</evidence>
<dbReference type="GO" id="GO:0005886">
    <property type="term" value="C:plasma membrane"/>
    <property type="evidence" value="ECO:0007669"/>
    <property type="project" value="UniProtKB-SubCell"/>
</dbReference>
<dbReference type="InterPro" id="IPR004117">
    <property type="entry name" value="7tm6_olfct_rcpt"/>
</dbReference>
<keyword evidence="11" id="KW-1185">Reference proteome</keyword>
<proteinExistence type="predicted"/>
<evidence type="ECO:0000313" key="10">
    <source>
        <dbReference type="EMBL" id="CAH1160037.1"/>
    </source>
</evidence>
<reference evidence="10" key="2">
    <citation type="submission" date="2022-10" db="EMBL/GenBank/DDBJ databases">
        <authorList>
            <consortium name="ENA_rothamsted_submissions"/>
            <consortium name="culmorum"/>
            <person name="King R."/>
        </authorList>
    </citation>
    <scope>NUCLEOTIDE SEQUENCE</scope>
</reference>
<keyword evidence="7" id="KW-0472">Membrane</keyword>
<evidence type="ECO:0000256" key="6">
    <source>
        <dbReference type="ARBA" id="ARBA00022989"/>
    </source>
</evidence>
<evidence type="ECO:0000256" key="2">
    <source>
        <dbReference type="ARBA" id="ARBA00022475"/>
    </source>
</evidence>
<dbReference type="EMBL" id="OU896709">
    <property type="protein sequence ID" value="CAH1160037.1"/>
    <property type="molecule type" value="Genomic_DNA"/>
</dbReference>
<organism evidence="10 11">
    <name type="scientific">Phaedon cochleariae</name>
    <name type="common">Mustard beetle</name>
    <dbReference type="NCBI Taxonomy" id="80249"/>
    <lineage>
        <taxon>Eukaryota</taxon>
        <taxon>Metazoa</taxon>
        <taxon>Ecdysozoa</taxon>
        <taxon>Arthropoda</taxon>
        <taxon>Hexapoda</taxon>
        <taxon>Insecta</taxon>
        <taxon>Pterygota</taxon>
        <taxon>Neoptera</taxon>
        <taxon>Endopterygota</taxon>
        <taxon>Coleoptera</taxon>
        <taxon>Polyphaga</taxon>
        <taxon>Cucujiformia</taxon>
        <taxon>Chrysomeloidea</taxon>
        <taxon>Chrysomelidae</taxon>
        <taxon>Chrysomelinae</taxon>
        <taxon>Chrysomelini</taxon>
        <taxon>Phaedon</taxon>
    </lineage>
</organism>
<name>A0A9P0GQK8_PHACE</name>
<dbReference type="GO" id="GO:0004984">
    <property type="term" value="F:olfactory receptor activity"/>
    <property type="evidence" value="ECO:0007669"/>
    <property type="project" value="InterPro"/>
</dbReference>
<keyword evidence="4" id="KW-0812">Transmembrane</keyword>
<dbReference type="GO" id="GO:0007165">
    <property type="term" value="P:signal transduction"/>
    <property type="evidence" value="ECO:0007669"/>
    <property type="project" value="UniProtKB-KW"/>
</dbReference>
<dbReference type="GO" id="GO:0005549">
    <property type="term" value="F:odorant binding"/>
    <property type="evidence" value="ECO:0007669"/>
    <property type="project" value="InterPro"/>
</dbReference>